<dbReference type="OrthoDB" id="5873721at2759"/>
<evidence type="ECO:0000256" key="3">
    <source>
        <dbReference type="ARBA" id="ARBA00022989"/>
    </source>
</evidence>
<keyword evidence="4" id="KW-0472">Membrane</keyword>
<keyword evidence="2" id="KW-0812">Transmembrane</keyword>
<evidence type="ECO:0000256" key="1">
    <source>
        <dbReference type="ARBA" id="ARBA00004141"/>
    </source>
</evidence>
<keyword evidence="6" id="KW-1185">Reference proteome</keyword>
<comment type="caution">
    <text evidence="5">The sequence shown here is derived from an EMBL/GenBank/DDBJ whole genome shotgun (WGS) entry which is preliminary data.</text>
</comment>
<sequence length="89" mass="9752">MGYIFKDAILVAGGAALYPIGWDNREVKESCGNTSDIYDLACFRSDNANCFRPTLILKPPREIICCGEIGNFAEIKSFPGDLEIAVECT</sequence>
<dbReference type="GO" id="GO:0016020">
    <property type="term" value="C:membrane"/>
    <property type="evidence" value="ECO:0007669"/>
    <property type="project" value="UniProtKB-SubCell"/>
</dbReference>
<dbReference type="AlphaFoldDB" id="A0A8K0P4F4"/>
<evidence type="ECO:0000313" key="5">
    <source>
        <dbReference type="EMBL" id="KAG8232732.1"/>
    </source>
</evidence>
<dbReference type="Proteomes" id="UP000792457">
    <property type="component" value="Unassembled WGS sequence"/>
</dbReference>
<keyword evidence="3" id="KW-1133">Transmembrane helix</keyword>
<dbReference type="InterPro" id="IPR019372">
    <property type="entry name" value="LHFPL"/>
</dbReference>
<accession>A0A8K0P4F4</accession>
<reference evidence="5" key="2">
    <citation type="submission" date="2017-10" db="EMBL/GenBank/DDBJ databases">
        <title>Ladona fulva Genome sequencing and assembly.</title>
        <authorList>
            <person name="Murali S."/>
            <person name="Richards S."/>
            <person name="Bandaranaike D."/>
            <person name="Bellair M."/>
            <person name="Blankenburg K."/>
            <person name="Chao H."/>
            <person name="Dinh H."/>
            <person name="Doddapaneni H."/>
            <person name="Dugan-Rocha S."/>
            <person name="Elkadiri S."/>
            <person name="Gnanaolivu R."/>
            <person name="Hernandez B."/>
            <person name="Skinner E."/>
            <person name="Javaid M."/>
            <person name="Lee S."/>
            <person name="Li M."/>
            <person name="Ming W."/>
            <person name="Munidasa M."/>
            <person name="Muniz J."/>
            <person name="Nguyen L."/>
            <person name="Hughes D."/>
            <person name="Osuji N."/>
            <person name="Pu L.-L."/>
            <person name="Puazo M."/>
            <person name="Qu C."/>
            <person name="Quiroz J."/>
            <person name="Raj R."/>
            <person name="Weissenberger G."/>
            <person name="Xin Y."/>
            <person name="Zou X."/>
            <person name="Han Y."/>
            <person name="Worley K."/>
            <person name="Muzny D."/>
            <person name="Gibbs R."/>
        </authorList>
    </citation>
    <scope>NUCLEOTIDE SEQUENCE</scope>
    <source>
        <strain evidence="5">Sampled in the wild</strain>
    </source>
</reference>
<gene>
    <name evidence="5" type="ORF">J437_LFUL012122</name>
</gene>
<comment type="subcellular location">
    <subcellularLocation>
        <location evidence="1">Membrane</location>
        <topology evidence="1">Multi-pass membrane protein</topology>
    </subcellularLocation>
</comment>
<dbReference type="EMBL" id="KZ308646">
    <property type="protein sequence ID" value="KAG8232732.1"/>
    <property type="molecule type" value="Genomic_DNA"/>
</dbReference>
<proteinExistence type="predicted"/>
<protein>
    <submittedName>
        <fullName evidence="5">Uncharacterized protein</fullName>
    </submittedName>
</protein>
<organism evidence="5 6">
    <name type="scientific">Ladona fulva</name>
    <name type="common">Scarce chaser dragonfly</name>
    <name type="synonym">Libellula fulva</name>
    <dbReference type="NCBI Taxonomy" id="123851"/>
    <lineage>
        <taxon>Eukaryota</taxon>
        <taxon>Metazoa</taxon>
        <taxon>Ecdysozoa</taxon>
        <taxon>Arthropoda</taxon>
        <taxon>Hexapoda</taxon>
        <taxon>Insecta</taxon>
        <taxon>Pterygota</taxon>
        <taxon>Palaeoptera</taxon>
        <taxon>Odonata</taxon>
        <taxon>Epiprocta</taxon>
        <taxon>Anisoptera</taxon>
        <taxon>Libelluloidea</taxon>
        <taxon>Libellulidae</taxon>
        <taxon>Ladona</taxon>
    </lineage>
</organism>
<dbReference type="Pfam" id="PF10242">
    <property type="entry name" value="L_HMGIC_fpl"/>
    <property type="match status" value="1"/>
</dbReference>
<evidence type="ECO:0000313" key="6">
    <source>
        <dbReference type="Proteomes" id="UP000792457"/>
    </source>
</evidence>
<evidence type="ECO:0000256" key="4">
    <source>
        <dbReference type="ARBA" id="ARBA00023136"/>
    </source>
</evidence>
<name>A0A8K0P4F4_LADFU</name>
<evidence type="ECO:0000256" key="2">
    <source>
        <dbReference type="ARBA" id="ARBA00022692"/>
    </source>
</evidence>
<reference evidence="5" key="1">
    <citation type="submission" date="2013-04" db="EMBL/GenBank/DDBJ databases">
        <authorList>
            <person name="Qu J."/>
            <person name="Murali S.C."/>
            <person name="Bandaranaike D."/>
            <person name="Bellair M."/>
            <person name="Blankenburg K."/>
            <person name="Chao H."/>
            <person name="Dinh H."/>
            <person name="Doddapaneni H."/>
            <person name="Downs B."/>
            <person name="Dugan-Rocha S."/>
            <person name="Elkadiri S."/>
            <person name="Gnanaolivu R.D."/>
            <person name="Hernandez B."/>
            <person name="Javaid M."/>
            <person name="Jayaseelan J.C."/>
            <person name="Lee S."/>
            <person name="Li M."/>
            <person name="Ming W."/>
            <person name="Munidasa M."/>
            <person name="Muniz J."/>
            <person name="Nguyen L."/>
            <person name="Ongeri F."/>
            <person name="Osuji N."/>
            <person name="Pu L.-L."/>
            <person name="Puazo M."/>
            <person name="Qu C."/>
            <person name="Quiroz J."/>
            <person name="Raj R."/>
            <person name="Weissenberger G."/>
            <person name="Xin Y."/>
            <person name="Zou X."/>
            <person name="Han Y."/>
            <person name="Richards S."/>
            <person name="Worley K."/>
            <person name="Muzny D."/>
            <person name="Gibbs R."/>
        </authorList>
    </citation>
    <scope>NUCLEOTIDE SEQUENCE</scope>
    <source>
        <strain evidence="5">Sampled in the wild</strain>
    </source>
</reference>